<proteinExistence type="predicted"/>
<organism evidence="1 2">
    <name type="scientific">Acrocarpospora corrugata</name>
    <dbReference type="NCBI Taxonomy" id="35763"/>
    <lineage>
        <taxon>Bacteria</taxon>
        <taxon>Bacillati</taxon>
        <taxon>Actinomycetota</taxon>
        <taxon>Actinomycetes</taxon>
        <taxon>Streptosporangiales</taxon>
        <taxon>Streptosporangiaceae</taxon>
        <taxon>Acrocarpospora</taxon>
    </lineage>
</organism>
<protein>
    <recommendedName>
        <fullName evidence="3">Transposase DDE domain-containing protein</fullName>
    </recommendedName>
</protein>
<dbReference type="AlphaFoldDB" id="A0A5M3WD19"/>
<accession>A0A5M3WD19</accession>
<name>A0A5M3WD19_9ACTN</name>
<evidence type="ECO:0000313" key="2">
    <source>
        <dbReference type="Proteomes" id="UP000334990"/>
    </source>
</evidence>
<evidence type="ECO:0000313" key="1">
    <source>
        <dbReference type="EMBL" id="GES06229.1"/>
    </source>
</evidence>
<reference evidence="1 2" key="1">
    <citation type="submission" date="2019-10" db="EMBL/GenBank/DDBJ databases">
        <title>Whole genome shotgun sequence of Acrocarpospora corrugata NBRC 13972.</title>
        <authorList>
            <person name="Ichikawa N."/>
            <person name="Kimura A."/>
            <person name="Kitahashi Y."/>
            <person name="Komaki H."/>
            <person name="Oguchi A."/>
        </authorList>
    </citation>
    <scope>NUCLEOTIDE SEQUENCE [LARGE SCALE GENOMIC DNA]</scope>
    <source>
        <strain evidence="1 2">NBRC 13972</strain>
    </source>
</reference>
<evidence type="ECO:0008006" key="3">
    <source>
        <dbReference type="Google" id="ProtNLM"/>
    </source>
</evidence>
<sequence length="66" mass="7412">MMSTPHVMGRVVAWLVARGDRRLPCRGTQANGRRLHHRAAAVNLRRLVNLKLRCIGNTWALTPTSP</sequence>
<dbReference type="EMBL" id="BLAD01000140">
    <property type="protein sequence ID" value="GES06229.1"/>
    <property type="molecule type" value="Genomic_DNA"/>
</dbReference>
<comment type="caution">
    <text evidence="1">The sequence shown here is derived from an EMBL/GenBank/DDBJ whole genome shotgun (WGS) entry which is preliminary data.</text>
</comment>
<dbReference type="Proteomes" id="UP000334990">
    <property type="component" value="Unassembled WGS sequence"/>
</dbReference>
<gene>
    <name evidence="1" type="ORF">Acor_82980</name>
</gene>
<keyword evidence="2" id="KW-1185">Reference proteome</keyword>